<gene>
    <name evidence="8" type="primary">atpH</name>
    <name evidence="9" type="ORF">MU846_04055</name>
</gene>
<comment type="subcellular location">
    <subcellularLocation>
        <location evidence="8">Cell membrane</location>
        <topology evidence="8">Peripheral membrane protein</topology>
    </subcellularLocation>
    <subcellularLocation>
        <location evidence="1">Membrane</location>
    </subcellularLocation>
</comment>
<keyword evidence="3 8" id="KW-0375">Hydrogen ion transport</keyword>
<dbReference type="HAMAP" id="MF_01416">
    <property type="entry name" value="ATP_synth_delta_bact"/>
    <property type="match status" value="1"/>
</dbReference>
<dbReference type="NCBIfam" id="NF004402">
    <property type="entry name" value="PRK05758.2-2"/>
    <property type="match status" value="1"/>
</dbReference>
<dbReference type="Pfam" id="PF00213">
    <property type="entry name" value="OSCP"/>
    <property type="match status" value="1"/>
</dbReference>
<keyword evidence="10" id="KW-1185">Reference proteome</keyword>
<dbReference type="InterPro" id="IPR026015">
    <property type="entry name" value="ATP_synth_OSCP/delta_N_sf"/>
</dbReference>
<evidence type="ECO:0000256" key="5">
    <source>
        <dbReference type="ARBA" id="ARBA00023136"/>
    </source>
</evidence>
<reference evidence="9" key="1">
    <citation type="submission" date="2022-04" db="EMBL/GenBank/DDBJ databases">
        <title>Alcanivorax sp. CY1518 draft genome sequence.</title>
        <authorList>
            <person name="Zhao G."/>
            <person name="An M."/>
        </authorList>
    </citation>
    <scope>NUCLEOTIDE SEQUENCE</scope>
    <source>
        <strain evidence="9">CY1518</strain>
    </source>
</reference>
<evidence type="ECO:0000256" key="3">
    <source>
        <dbReference type="ARBA" id="ARBA00022781"/>
    </source>
</evidence>
<keyword evidence="6 8" id="KW-0139">CF(1)</keyword>
<keyword evidence="5 8" id="KW-0472">Membrane</keyword>
<keyword evidence="7 8" id="KW-0066">ATP synthesis</keyword>
<organism evidence="9 10">
    <name type="scientific">Alcanivorax quisquiliarum</name>
    <dbReference type="NCBI Taxonomy" id="2933565"/>
    <lineage>
        <taxon>Bacteria</taxon>
        <taxon>Pseudomonadati</taxon>
        <taxon>Pseudomonadota</taxon>
        <taxon>Gammaproteobacteria</taxon>
        <taxon>Oceanospirillales</taxon>
        <taxon>Alcanivoracaceae</taxon>
        <taxon>Alcanivorax</taxon>
    </lineage>
</organism>
<dbReference type="PROSITE" id="PS00389">
    <property type="entry name" value="ATPASE_DELTA"/>
    <property type="match status" value="1"/>
</dbReference>
<comment type="function">
    <text evidence="8">F(1)F(0) ATP synthase produces ATP from ADP in the presence of a proton or sodium gradient. F-type ATPases consist of two structural domains, F(1) containing the extramembraneous catalytic core and F(0) containing the membrane proton channel, linked together by a central stalk and a peripheral stalk. During catalysis, ATP synthesis in the catalytic domain of F(1) is coupled via a rotary mechanism of the central stalk subunits to proton translocation.</text>
</comment>
<dbReference type="PANTHER" id="PTHR11910">
    <property type="entry name" value="ATP SYNTHASE DELTA CHAIN"/>
    <property type="match status" value="1"/>
</dbReference>
<evidence type="ECO:0000256" key="8">
    <source>
        <dbReference type="HAMAP-Rule" id="MF_01416"/>
    </source>
</evidence>
<dbReference type="RefSeq" id="WP_246948693.1">
    <property type="nucleotide sequence ID" value="NZ_JALKII010000002.1"/>
</dbReference>
<dbReference type="SUPFAM" id="SSF47928">
    <property type="entry name" value="N-terminal domain of the delta subunit of the F1F0-ATP synthase"/>
    <property type="match status" value="1"/>
</dbReference>
<dbReference type="NCBIfam" id="TIGR01145">
    <property type="entry name" value="ATP_synt_delta"/>
    <property type="match status" value="1"/>
</dbReference>
<evidence type="ECO:0000256" key="1">
    <source>
        <dbReference type="ARBA" id="ARBA00004370"/>
    </source>
</evidence>
<evidence type="ECO:0000256" key="2">
    <source>
        <dbReference type="ARBA" id="ARBA00022448"/>
    </source>
</evidence>
<comment type="similarity">
    <text evidence="8">Belongs to the ATPase delta chain family.</text>
</comment>
<dbReference type="InterPro" id="IPR020781">
    <property type="entry name" value="ATPase_OSCP/d_CS"/>
</dbReference>
<keyword evidence="4 8" id="KW-0406">Ion transport</keyword>
<evidence type="ECO:0000313" key="10">
    <source>
        <dbReference type="Proteomes" id="UP001165524"/>
    </source>
</evidence>
<proteinExistence type="inferred from homology"/>
<dbReference type="Gene3D" id="1.10.520.20">
    <property type="entry name" value="N-terminal domain of the delta subunit of the F1F0-ATP synthase"/>
    <property type="match status" value="1"/>
</dbReference>
<evidence type="ECO:0000313" key="9">
    <source>
        <dbReference type="EMBL" id="MCK0536873.1"/>
    </source>
</evidence>
<comment type="caution">
    <text evidence="9">The sequence shown here is derived from an EMBL/GenBank/DDBJ whole genome shotgun (WGS) entry which is preliminary data.</text>
</comment>
<sequence length="178" mass="19184">MAELTTIARPYAKAAFLFARDNSALAEWEKMLGVAAAVAEDPAMRAWLQQPQLSAGQRAEAFADVCGDALDEGGRNFVAQLAEHGRLPLLPAVFELFHALVAAEQAVVDVELISAHALEEAEVERLVASLKQRLGREVRTTSKVDERLIGGVLIRAGDTVIDGSVRGRLARLAEQLNS</sequence>
<dbReference type="InterPro" id="IPR000711">
    <property type="entry name" value="ATPase_OSCP/dsu"/>
</dbReference>
<evidence type="ECO:0000256" key="7">
    <source>
        <dbReference type="ARBA" id="ARBA00023310"/>
    </source>
</evidence>
<evidence type="ECO:0000256" key="6">
    <source>
        <dbReference type="ARBA" id="ARBA00023196"/>
    </source>
</evidence>
<dbReference type="PRINTS" id="PR00125">
    <property type="entry name" value="ATPASEDELTA"/>
</dbReference>
<accession>A0ABT0E4W7</accession>
<comment type="function">
    <text evidence="8">This protein is part of the stalk that links CF(0) to CF(1). It either transmits conformational changes from CF(0) to CF(1) or is implicated in proton conduction.</text>
</comment>
<protein>
    <recommendedName>
        <fullName evidence="8">ATP synthase subunit delta</fullName>
    </recommendedName>
    <alternativeName>
        <fullName evidence="8">ATP synthase F(1) sector subunit delta</fullName>
    </alternativeName>
    <alternativeName>
        <fullName evidence="8">F-type ATPase subunit delta</fullName>
        <shortName evidence="8">F-ATPase subunit delta</shortName>
    </alternativeName>
</protein>
<keyword evidence="2 8" id="KW-0813">Transport</keyword>
<name>A0ABT0E4W7_9GAMM</name>
<keyword evidence="8" id="KW-1003">Cell membrane</keyword>
<dbReference type="EMBL" id="JALKII010000002">
    <property type="protein sequence ID" value="MCK0536873.1"/>
    <property type="molecule type" value="Genomic_DNA"/>
</dbReference>
<dbReference type="Proteomes" id="UP001165524">
    <property type="component" value="Unassembled WGS sequence"/>
</dbReference>
<evidence type="ECO:0000256" key="4">
    <source>
        <dbReference type="ARBA" id="ARBA00023065"/>
    </source>
</evidence>